<proteinExistence type="predicted"/>
<evidence type="ECO:0000256" key="1">
    <source>
        <dbReference type="SAM" id="MobiDB-lite"/>
    </source>
</evidence>
<name>A0A9D4V9S1_ADICA</name>
<dbReference type="Proteomes" id="UP000886520">
    <property type="component" value="Chromosome 2"/>
</dbReference>
<sequence>MSQAEAEKEDNLQKKARLERMEEAQRVARALGGDLEEKWKPKLRTKNPSYRTMTGEEVAEQAAADKRAYEEKQAAEDAEKRKAKEEEAGKRKEELATVQQEQVQEERSPISPKQGPQQFKS</sequence>
<accession>A0A9D4V9S1</accession>
<dbReference type="AlphaFoldDB" id="A0A9D4V9S1"/>
<keyword evidence="3" id="KW-1185">Reference proteome</keyword>
<evidence type="ECO:0000313" key="2">
    <source>
        <dbReference type="EMBL" id="KAI5082486.1"/>
    </source>
</evidence>
<organism evidence="2 3">
    <name type="scientific">Adiantum capillus-veneris</name>
    <name type="common">Maidenhair fern</name>
    <dbReference type="NCBI Taxonomy" id="13818"/>
    <lineage>
        <taxon>Eukaryota</taxon>
        <taxon>Viridiplantae</taxon>
        <taxon>Streptophyta</taxon>
        <taxon>Embryophyta</taxon>
        <taxon>Tracheophyta</taxon>
        <taxon>Polypodiopsida</taxon>
        <taxon>Polypodiidae</taxon>
        <taxon>Polypodiales</taxon>
        <taxon>Pteridineae</taxon>
        <taxon>Pteridaceae</taxon>
        <taxon>Vittarioideae</taxon>
        <taxon>Adiantum</taxon>
    </lineage>
</organism>
<gene>
    <name evidence="2" type="ORF">GOP47_0002229</name>
</gene>
<reference evidence="2" key="1">
    <citation type="submission" date="2021-01" db="EMBL/GenBank/DDBJ databases">
        <title>Adiantum capillus-veneris genome.</title>
        <authorList>
            <person name="Fang Y."/>
            <person name="Liao Q."/>
        </authorList>
    </citation>
    <scope>NUCLEOTIDE SEQUENCE</scope>
    <source>
        <strain evidence="2">H3</strain>
        <tissue evidence="2">Leaf</tissue>
    </source>
</reference>
<feature type="region of interest" description="Disordered" evidence="1">
    <location>
        <begin position="29"/>
        <end position="121"/>
    </location>
</feature>
<comment type="caution">
    <text evidence="2">The sequence shown here is derived from an EMBL/GenBank/DDBJ whole genome shotgun (WGS) entry which is preliminary data.</text>
</comment>
<protein>
    <submittedName>
        <fullName evidence="2">Uncharacterized protein</fullName>
    </submittedName>
</protein>
<dbReference type="EMBL" id="JABFUD020000003">
    <property type="protein sequence ID" value="KAI5082486.1"/>
    <property type="molecule type" value="Genomic_DNA"/>
</dbReference>
<feature type="compositionally biased region" description="Basic and acidic residues" evidence="1">
    <location>
        <begin position="63"/>
        <end position="95"/>
    </location>
</feature>
<evidence type="ECO:0000313" key="3">
    <source>
        <dbReference type="Proteomes" id="UP000886520"/>
    </source>
</evidence>